<accession>A0ACC3NSN1</accession>
<sequence length="263" mass="29120">MEVPPRKSSSKARADLWKAKSLSDTLQHGGRASLATTRKSAFHGVAKSRYDATTGHKTKESAQHGPAADHEQGREWTKKLAELDKREQVVARLRDLGKHLDGSDAREMSAPTSDDGSTEYGMDEDEEGNDNTSITTDRDVAASCSQSRPQPKPSLDRTRNLLVAGKIETYFHIPLLLSMLKAVVPKSIKPAQPVKQTSGQEEYNPDVVAREADLYDPDVYARPIKPYDPANPRGLKRAVSKETVDHDDPEWDPYSSDDQIAEE</sequence>
<dbReference type="Proteomes" id="UP001281147">
    <property type="component" value="Unassembled WGS sequence"/>
</dbReference>
<name>A0ACC3NSN1_9PEZI</name>
<gene>
    <name evidence="1" type="ORF">LTR37_002681</name>
</gene>
<proteinExistence type="predicted"/>
<dbReference type="EMBL" id="JAUTXU010000014">
    <property type="protein sequence ID" value="KAK3722248.1"/>
    <property type="molecule type" value="Genomic_DNA"/>
</dbReference>
<reference evidence="1" key="1">
    <citation type="submission" date="2023-07" db="EMBL/GenBank/DDBJ databases">
        <title>Black Yeasts Isolated from many extreme environments.</title>
        <authorList>
            <person name="Coleine C."/>
            <person name="Stajich J.E."/>
            <person name="Selbmann L."/>
        </authorList>
    </citation>
    <scope>NUCLEOTIDE SEQUENCE</scope>
    <source>
        <strain evidence="1">CCFEE 5714</strain>
    </source>
</reference>
<organism evidence="1 2">
    <name type="scientific">Vermiconidia calcicola</name>
    <dbReference type="NCBI Taxonomy" id="1690605"/>
    <lineage>
        <taxon>Eukaryota</taxon>
        <taxon>Fungi</taxon>
        <taxon>Dikarya</taxon>
        <taxon>Ascomycota</taxon>
        <taxon>Pezizomycotina</taxon>
        <taxon>Dothideomycetes</taxon>
        <taxon>Dothideomycetidae</taxon>
        <taxon>Mycosphaerellales</taxon>
        <taxon>Extremaceae</taxon>
        <taxon>Vermiconidia</taxon>
    </lineage>
</organism>
<comment type="caution">
    <text evidence="1">The sequence shown here is derived from an EMBL/GenBank/DDBJ whole genome shotgun (WGS) entry which is preliminary data.</text>
</comment>
<evidence type="ECO:0000313" key="2">
    <source>
        <dbReference type="Proteomes" id="UP001281147"/>
    </source>
</evidence>
<keyword evidence="2" id="KW-1185">Reference proteome</keyword>
<protein>
    <submittedName>
        <fullName evidence="1">Uncharacterized protein</fullName>
    </submittedName>
</protein>
<evidence type="ECO:0000313" key="1">
    <source>
        <dbReference type="EMBL" id="KAK3722248.1"/>
    </source>
</evidence>